<dbReference type="EC" id="2.7.7.80" evidence="9"/>
<name>A0A662ZI82_9GAMM</name>
<dbReference type="OrthoDB" id="9804286at2"/>
<evidence type="ECO:0000256" key="9">
    <source>
        <dbReference type="ARBA" id="ARBA00066884"/>
    </source>
</evidence>
<evidence type="ECO:0000256" key="7">
    <source>
        <dbReference type="ARBA" id="ARBA00055169"/>
    </source>
</evidence>
<comment type="catalytic activity">
    <reaction evidence="6">
        <text>[molybdopterin-synthase sulfur-carrier protein]-C-terminal Gly-Gly + ATP + H(+) = [molybdopterin-synthase sulfur-carrier protein]-C-terminal Gly-Gly-AMP + diphosphate</text>
        <dbReference type="Rhea" id="RHEA:43616"/>
        <dbReference type="Rhea" id="RHEA-COMP:12159"/>
        <dbReference type="Rhea" id="RHEA-COMP:12202"/>
        <dbReference type="ChEBI" id="CHEBI:15378"/>
        <dbReference type="ChEBI" id="CHEBI:30616"/>
        <dbReference type="ChEBI" id="CHEBI:33019"/>
        <dbReference type="ChEBI" id="CHEBI:90618"/>
        <dbReference type="ChEBI" id="CHEBI:90778"/>
        <dbReference type="EC" id="2.7.7.80"/>
    </reaction>
</comment>
<dbReference type="InterPro" id="IPR036873">
    <property type="entry name" value="Rhodanese-like_dom_sf"/>
</dbReference>
<evidence type="ECO:0000259" key="14">
    <source>
        <dbReference type="PROSITE" id="PS50206"/>
    </source>
</evidence>
<dbReference type="CDD" id="cd00757">
    <property type="entry name" value="ThiF_MoeB_HesA_family"/>
    <property type="match status" value="1"/>
</dbReference>
<dbReference type="PROSITE" id="PS50206">
    <property type="entry name" value="RHODANESE_3"/>
    <property type="match status" value="1"/>
</dbReference>
<feature type="domain" description="Rhodanese" evidence="14">
    <location>
        <begin position="410"/>
        <end position="499"/>
    </location>
</feature>
<dbReference type="GO" id="GO:0008146">
    <property type="term" value="F:sulfotransferase activity"/>
    <property type="evidence" value="ECO:0007669"/>
    <property type="project" value="TreeGrafter"/>
</dbReference>
<dbReference type="InterPro" id="IPR003749">
    <property type="entry name" value="ThiS/MoaD-like"/>
</dbReference>
<evidence type="ECO:0000256" key="3">
    <source>
        <dbReference type="ARBA" id="ARBA00022679"/>
    </source>
</evidence>
<dbReference type="SUPFAM" id="SSF69572">
    <property type="entry name" value="Activating enzymes of the ubiquitin-like proteins"/>
    <property type="match status" value="1"/>
</dbReference>
<evidence type="ECO:0000256" key="8">
    <source>
        <dbReference type="ARBA" id="ARBA00063809"/>
    </source>
</evidence>
<dbReference type="NCBIfam" id="TIGR01687">
    <property type="entry name" value="moaD_arch"/>
    <property type="match status" value="1"/>
</dbReference>
<dbReference type="Pfam" id="PF00899">
    <property type="entry name" value="ThiF"/>
    <property type="match status" value="1"/>
</dbReference>
<dbReference type="Proteomes" id="UP000243745">
    <property type="component" value="Unassembled WGS sequence"/>
</dbReference>
<evidence type="ECO:0000256" key="5">
    <source>
        <dbReference type="ARBA" id="ARBA00022840"/>
    </source>
</evidence>
<dbReference type="InterPro" id="IPR010038">
    <property type="entry name" value="MoaD_arc-typ"/>
</dbReference>
<keyword evidence="16" id="KW-1185">Reference proteome</keyword>
<accession>A0A662ZI82</accession>
<keyword evidence="3 15" id="KW-0808">Transferase</keyword>
<dbReference type="EMBL" id="FOXF01000031">
    <property type="protein sequence ID" value="SFP51444.1"/>
    <property type="molecule type" value="Genomic_DNA"/>
</dbReference>
<comment type="subunit">
    <text evidence="8">Homodimer. Forms a stable heterotetrameric complex of 2 MoeB and 2 MoaD during adenylation of MoaD.</text>
</comment>
<evidence type="ECO:0000256" key="6">
    <source>
        <dbReference type="ARBA" id="ARBA00052218"/>
    </source>
</evidence>
<dbReference type="Pfam" id="PF02597">
    <property type="entry name" value="ThiS"/>
    <property type="match status" value="1"/>
</dbReference>
<evidence type="ECO:0000256" key="13">
    <source>
        <dbReference type="ARBA" id="ARBA00078531"/>
    </source>
</evidence>
<comment type="similarity">
    <text evidence="2">Belongs to the HesA/MoeB/ThiF family.</text>
</comment>
<dbReference type="AlphaFoldDB" id="A0A662ZI82"/>
<keyword evidence="4" id="KW-0547">Nucleotide-binding</keyword>
<dbReference type="Gene3D" id="3.40.50.720">
    <property type="entry name" value="NAD(P)-binding Rossmann-like Domain"/>
    <property type="match status" value="1"/>
</dbReference>
<protein>
    <recommendedName>
        <fullName evidence="10">Molybdopterin-synthase adenylyltransferase</fullName>
        <ecNumber evidence="9">2.7.7.80</ecNumber>
    </recommendedName>
    <alternativeName>
        <fullName evidence="13">MoaD protein adenylase</fullName>
    </alternativeName>
    <alternativeName>
        <fullName evidence="11">Molybdopterin-converting factor subunit 1 adenylase</fullName>
    </alternativeName>
    <alternativeName>
        <fullName evidence="12">Sulfur carrier protein MoaD adenylyltransferase</fullName>
    </alternativeName>
</protein>
<evidence type="ECO:0000256" key="12">
    <source>
        <dbReference type="ARBA" id="ARBA00075328"/>
    </source>
</evidence>
<dbReference type="InterPro" id="IPR012675">
    <property type="entry name" value="Beta-grasp_dom_sf"/>
</dbReference>
<dbReference type="GO" id="GO:0061605">
    <property type="term" value="F:molybdopterin-synthase adenylyltransferase activity"/>
    <property type="evidence" value="ECO:0007669"/>
    <property type="project" value="UniProtKB-EC"/>
</dbReference>
<dbReference type="InterPro" id="IPR001763">
    <property type="entry name" value="Rhodanese-like_dom"/>
</dbReference>
<evidence type="ECO:0000313" key="16">
    <source>
        <dbReference type="Proteomes" id="UP000243745"/>
    </source>
</evidence>
<dbReference type="Gene3D" id="3.40.250.10">
    <property type="entry name" value="Rhodanese-like domain"/>
    <property type="match status" value="1"/>
</dbReference>
<dbReference type="Pfam" id="PF00581">
    <property type="entry name" value="Rhodanese"/>
    <property type="match status" value="1"/>
</dbReference>
<keyword evidence="5" id="KW-0067">ATP-binding</keyword>
<sequence>MSITLIIPTTLRNYIGKQTEIQLDGSNVKEILEDLLSQFPDAKKIIEDDNGNVRPFLNFFVNSTNIKQLNGLETSLKEGDQIYLVPSIAGGSGVNDDNPGIHKETPTEKREPVIKTIDGVSLDNDEILRYSRHLLLKEIGVKGQKRLKSAKVLIAGLGGLGAPLAQYLAAAGVGTIGLADFDEVDATNLQRQVIHGTRDIGRPKVASARDSIRAINPKVKVNIHQTQLTSENILEIIKDYDIVADATDNYVSRYLISDACVLAGKPDVFGAVLQFEGQVTVFDPNNGPCYRCVYPSPPPAGLVPTCSLGGILGVLVGIIGSCQAAEVIKLIVGTGDALIGKLLVIDAWHWKFTVLDIPKDHACPICGDNPTITDVQEVDYQELCGLVTHEKEEEQVTGIAAKDLKARLDRGDKINLVDVREPHERAIVKFPGAVVIPIGQLARRQNELNSENDTVFICKEGKRSILAINTLKEAGYKGKCFNLINGINEWARTIDTSMAVY</sequence>
<reference evidence="15 16" key="1">
    <citation type="submission" date="2016-10" db="EMBL/GenBank/DDBJ databases">
        <authorList>
            <person name="Varghese N."/>
            <person name="Submissions S."/>
        </authorList>
    </citation>
    <scope>NUCLEOTIDE SEQUENCE [LARGE SCALE GENOMIC DNA]</scope>
    <source>
        <strain evidence="15 16">DSM 1361</strain>
    </source>
</reference>
<dbReference type="SUPFAM" id="SSF54285">
    <property type="entry name" value="MoaD/ThiS"/>
    <property type="match status" value="1"/>
</dbReference>
<dbReference type="GO" id="GO:0005829">
    <property type="term" value="C:cytosol"/>
    <property type="evidence" value="ECO:0007669"/>
    <property type="project" value="TreeGrafter"/>
</dbReference>
<dbReference type="GO" id="GO:0005524">
    <property type="term" value="F:ATP binding"/>
    <property type="evidence" value="ECO:0007669"/>
    <property type="project" value="UniProtKB-KW"/>
</dbReference>
<keyword evidence="15" id="KW-0548">Nucleotidyltransferase</keyword>
<dbReference type="PANTHER" id="PTHR10953">
    <property type="entry name" value="UBIQUITIN-ACTIVATING ENZYME E1"/>
    <property type="match status" value="1"/>
</dbReference>
<proteinExistence type="inferred from homology"/>
<dbReference type="Gene3D" id="3.10.20.30">
    <property type="match status" value="1"/>
</dbReference>
<dbReference type="GO" id="GO:0004792">
    <property type="term" value="F:thiosulfate-cyanide sulfurtransferase activity"/>
    <property type="evidence" value="ECO:0007669"/>
    <property type="project" value="TreeGrafter"/>
</dbReference>
<dbReference type="RefSeq" id="WP_093142632.1">
    <property type="nucleotide sequence ID" value="NZ_FOXF01000031.1"/>
</dbReference>
<dbReference type="InterPro" id="IPR045886">
    <property type="entry name" value="ThiF/MoeB/HesA"/>
</dbReference>
<comment type="pathway">
    <text evidence="1">Cofactor biosynthesis; molybdopterin biosynthesis.</text>
</comment>
<evidence type="ECO:0000313" key="15">
    <source>
        <dbReference type="EMBL" id="SFP51444.1"/>
    </source>
</evidence>
<dbReference type="NCBIfam" id="NF004281">
    <property type="entry name" value="PRK05690.1"/>
    <property type="match status" value="1"/>
</dbReference>
<dbReference type="InterPro" id="IPR035985">
    <property type="entry name" value="Ubiquitin-activating_enz"/>
</dbReference>
<dbReference type="PANTHER" id="PTHR10953:SF102">
    <property type="entry name" value="ADENYLYLTRANSFERASE AND SULFURTRANSFERASE MOCS3"/>
    <property type="match status" value="1"/>
</dbReference>
<evidence type="ECO:0000256" key="4">
    <source>
        <dbReference type="ARBA" id="ARBA00022741"/>
    </source>
</evidence>
<evidence type="ECO:0000256" key="11">
    <source>
        <dbReference type="ARBA" id="ARBA00075110"/>
    </source>
</evidence>
<evidence type="ECO:0000256" key="2">
    <source>
        <dbReference type="ARBA" id="ARBA00009919"/>
    </source>
</evidence>
<organism evidence="15 16">
    <name type="scientific">Ruminobacter amylophilus</name>
    <dbReference type="NCBI Taxonomy" id="867"/>
    <lineage>
        <taxon>Bacteria</taxon>
        <taxon>Pseudomonadati</taxon>
        <taxon>Pseudomonadota</taxon>
        <taxon>Gammaproteobacteria</taxon>
        <taxon>Aeromonadales</taxon>
        <taxon>Succinivibrionaceae</taxon>
        <taxon>Ruminobacter</taxon>
    </lineage>
</organism>
<dbReference type="InterPro" id="IPR016155">
    <property type="entry name" value="Mopterin_synth/thiamin_S_b"/>
</dbReference>
<gene>
    <name evidence="15" type="ORF">SAMN02910344_01589</name>
</gene>
<dbReference type="InterPro" id="IPR000594">
    <property type="entry name" value="ThiF_NAD_FAD-bd"/>
</dbReference>
<dbReference type="SMART" id="SM00450">
    <property type="entry name" value="RHOD"/>
    <property type="match status" value="1"/>
</dbReference>
<evidence type="ECO:0000256" key="1">
    <source>
        <dbReference type="ARBA" id="ARBA00005046"/>
    </source>
</evidence>
<evidence type="ECO:0000256" key="10">
    <source>
        <dbReference type="ARBA" id="ARBA00073635"/>
    </source>
</evidence>
<comment type="function">
    <text evidence="7">Catalyzes the adenylation by ATP of the carboxyl group of the C-terminal glycine of sulfur carrier protein MoaD.</text>
</comment>
<dbReference type="GO" id="GO:0008641">
    <property type="term" value="F:ubiquitin-like modifier activating enzyme activity"/>
    <property type="evidence" value="ECO:0007669"/>
    <property type="project" value="InterPro"/>
</dbReference>
<dbReference type="FunFam" id="3.40.50.720:FF:000033">
    <property type="entry name" value="Adenylyltransferase and sulfurtransferase MOCS3"/>
    <property type="match status" value="1"/>
</dbReference>